<dbReference type="Proteomes" id="UP000095286">
    <property type="component" value="Unplaced"/>
</dbReference>
<protein>
    <submittedName>
        <fullName evidence="2">F-box domain-containing protein</fullName>
    </submittedName>
</protein>
<name>A0AC35UER3_9BILA</name>
<evidence type="ECO:0000313" key="2">
    <source>
        <dbReference type="WBParaSite" id="RSKR_0001088800.1"/>
    </source>
</evidence>
<reference evidence="2" key="1">
    <citation type="submission" date="2016-11" db="UniProtKB">
        <authorList>
            <consortium name="WormBaseParasite"/>
        </authorList>
    </citation>
    <scope>IDENTIFICATION</scope>
    <source>
        <strain evidence="2">KR3021</strain>
    </source>
</reference>
<organism evidence="1 2">
    <name type="scientific">Rhabditophanes sp. KR3021</name>
    <dbReference type="NCBI Taxonomy" id="114890"/>
    <lineage>
        <taxon>Eukaryota</taxon>
        <taxon>Metazoa</taxon>
        <taxon>Ecdysozoa</taxon>
        <taxon>Nematoda</taxon>
        <taxon>Chromadorea</taxon>
        <taxon>Rhabditida</taxon>
        <taxon>Tylenchina</taxon>
        <taxon>Panagrolaimomorpha</taxon>
        <taxon>Strongyloidoidea</taxon>
        <taxon>Alloionematidae</taxon>
        <taxon>Rhabditophanes</taxon>
    </lineage>
</organism>
<accession>A0AC35UER3</accession>
<evidence type="ECO:0000313" key="1">
    <source>
        <dbReference type="Proteomes" id="UP000095286"/>
    </source>
</evidence>
<proteinExistence type="predicted"/>
<sequence length="558" mass="66043">MHIVKQTPAELVLSQPELLRRCVPHIEDLLSLAKTNPSNHVAVNKLRFRNLEKPTDPHQRAATSLYYNKGTQFCFRIHHKKVYARFMGQQVSGFIELKDLLDDLSPEWWSSFCILNLSIFFDLSIFRDLDIACETFDYLALKAINLRCINFEIHEDFQNLPDDLVIEIIYKILEPFRSLKVKNVCFNMYTPGNVEGLLHWANEFEEKLDKEYPYMEDFWIVTQCSRTFSKRMDVQYLRNVPPSKLKVLKFRYDFGNGDRDPLNAMSLLRYFYKNGGMKNIKITQGFYDTFRLCLKDIHLQPIERYRLGLNSIFITNSNQGMFVLERIIRFWSANVGIAVPENKITVKDAIREMEVSYHYRMTKDEILKAIVHLKGYNNVTSFKIKNLCHKKILNSVILKLLVCMPKTLTKLSIGCGTMDLIDENKKLAKAYPDLKLLKLSYKTMTRNFYFFKKYFLPFKNLQVLILNCIEGQEFEFPDTIRMLVIRCAAAAKTNNREDYPDFYFCYCHKLRKPFKNVVISRQHKFPVVRTFHFMDVTDWGLYFQNGTKYQHYCQYDLF</sequence>
<dbReference type="WBParaSite" id="RSKR_0001088800.1">
    <property type="protein sequence ID" value="RSKR_0001088800.1"/>
    <property type="gene ID" value="RSKR_0001088800"/>
</dbReference>